<comment type="similarity">
    <text evidence="1 2">Belongs to the DTD family.</text>
</comment>
<dbReference type="NCBIfam" id="TIGR00256">
    <property type="entry name" value="D-aminoacyl-tRNA deacylase"/>
    <property type="match status" value="1"/>
</dbReference>
<dbReference type="PANTHER" id="PTHR10472:SF5">
    <property type="entry name" value="D-AMINOACYL-TRNA DEACYLASE 1"/>
    <property type="match status" value="1"/>
</dbReference>
<sequence>MRAVIQRVTEASVVVDGETVGALDLADGRTGLVALVGVTHDDTEELAAKLADKIWRLRILDGDDGRECSASDVGAPILVISQFTLYANTAKGRRPSWNAAAPGPVAEPLVSAVSDALRAAGATVATGRFGADMKVRLVNDGPVTLVLEV</sequence>
<dbReference type="Proteomes" id="UP001347146">
    <property type="component" value="Unassembled WGS sequence"/>
</dbReference>
<dbReference type="Gene3D" id="3.50.80.10">
    <property type="entry name" value="D-tyrosyl-tRNA(Tyr) deacylase"/>
    <property type="match status" value="1"/>
</dbReference>
<comment type="catalytic activity">
    <reaction evidence="2">
        <text>glycyl-tRNA(Ala) + H2O = tRNA(Ala) + glycine + H(+)</text>
        <dbReference type="Rhea" id="RHEA:53744"/>
        <dbReference type="Rhea" id="RHEA-COMP:9657"/>
        <dbReference type="Rhea" id="RHEA-COMP:13640"/>
        <dbReference type="ChEBI" id="CHEBI:15377"/>
        <dbReference type="ChEBI" id="CHEBI:15378"/>
        <dbReference type="ChEBI" id="CHEBI:57305"/>
        <dbReference type="ChEBI" id="CHEBI:78442"/>
        <dbReference type="ChEBI" id="CHEBI:78522"/>
    </reaction>
</comment>
<gene>
    <name evidence="2 3" type="primary">dtd</name>
    <name evidence="3" type="ORF">VZC37_11810</name>
</gene>
<organism evidence="3 4">
    <name type="scientific">Gordonia sesuvii</name>
    <dbReference type="NCBI Taxonomy" id="3116777"/>
    <lineage>
        <taxon>Bacteria</taxon>
        <taxon>Bacillati</taxon>
        <taxon>Actinomycetota</taxon>
        <taxon>Actinomycetes</taxon>
        <taxon>Mycobacteriales</taxon>
        <taxon>Gordoniaceae</taxon>
        <taxon>Gordonia</taxon>
    </lineage>
</organism>
<dbReference type="PANTHER" id="PTHR10472">
    <property type="entry name" value="D-TYROSYL-TRNA TYR DEACYLASE"/>
    <property type="match status" value="1"/>
</dbReference>
<dbReference type="GO" id="GO:0051499">
    <property type="term" value="F:D-aminoacyl-tRNA deacylase activity"/>
    <property type="evidence" value="ECO:0007669"/>
    <property type="project" value="UniProtKB-EC"/>
</dbReference>
<dbReference type="InterPro" id="IPR003732">
    <property type="entry name" value="Daa-tRNA_deacyls_DTD"/>
</dbReference>
<proteinExistence type="inferred from homology"/>
<keyword evidence="2" id="KW-0694">RNA-binding</keyword>
<dbReference type="EC" id="3.1.1.96" evidence="2"/>
<dbReference type="Pfam" id="PF02580">
    <property type="entry name" value="Tyr_Deacylase"/>
    <property type="match status" value="1"/>
</dbReference>
<dbReference type="InterPro" id="IPR023509">
    <property type="entry name" value="DTD-like_sf"/>
</dbReference>
<evidence type="ECO:0000313" key="4">
    <source>
        <dbReference type="Proteomes" id="UP001347146"/>
    </source>
</evidence>
<comment type="subcellular location">
    <subcellularLocation>
        <location evidence="2">Cytoplasm</location>
    </subcellularLocation>
</comment>
<keyword evidence="2" id="KW-0820">tRNA-binding</keyword>
<dbReference type="HAMAP" id="MF_00518">
    <property type="entry name" value="Deacylase_Dtd"/>
    <property type="match status" value="1"/>
</dbReference>
<reference evidence="3 4" key="1">
    <citation type="submission" date="2024-01" db="EMBL/GenBank/DDBJ databases">
        <title>Draft genome sequence of Gordonia sp. LSe1-13.</title>
        <authorList>
            <person name="Suphannarot A."/>
            <person name="Mingma R."/>
        </authorList>
    </citation>
    <scope>NUCLEOTIDE SEQUENCE [LARGE SCALE GENOMIC DNA]</scope>
    <source>
        <strain evidence="3 4">LSe1-13</strain>
    </source>
</reference>
<comment type="subunit">
    <text evidence="2">Homodimer.</text>
</comment>
<name>A0ABU7MD46_9ACTN</name>
<keyword evidence="2" id="KW-0963">Cytoplasm</keyword>
<comment type="caution">
    <text evidence="3">The sequence shown here is derived from an EMBL/GenBank/DDBJ whole genome shotgun (WGS) entry which is preliminary data.</text>
</comment>
<comment type="domain">
    <text evidence="2">A Gly-cisPro motif from one monomer fits into the active site of the other monomer to allow specific chiral rejection of L-amino acids.</text>
</comment>
<dbReference type="EMBL" id="JAZDUF010000003">
    <property type="protein sequence ID" value="MEE3851022.1"/>
    <property type="molecule type" value="Genomic_DNA"/>
</dbReference>
<evidence type="ECO:0000256" key="2">
    <source>
        <dbReference type="HAMAP-Rule" id="MF_00518"/>
    </source>
</evidence>
<dbReference type="SUPFAM" id="SSF69500">
    <property type="entry name" value="DTD-like"/>
    <property type="match status" value="1"/>
</dbReference>
<evidence type="ECO:0000313" key="3">
    <source>
        <dbReference type="EMBL" id="MEE3851022.1"/>
    </source>
</evidence>
<comment type="function">
    <text evidence="2">An aminoacyl-tRNA editing enzyme that deacylates mischarged D-aminoacyl-tRNAs. Also deacylates mischarged glycyl-tRNA(Ala), protecting cells against glycine mischarging by AlaRS. Acts via tRNA-based rather than protein-based catalysis; rejects L-amino acids rather than detecting D-amino acids in the active site. By recycling D-aminoacyl-tRNA to D-amino acids and free tRNA molecules, this enzyme counteracts the toxicity associated with the formation of D-aminoacyl-tRNA entities in vivo and helps enforce protein L-homochirality.</text>
</comment>
<accession>A0ABU7MD46</accession>
<protein>
    <recommendedName>
        <fullName evidence="2">D-aminoacyl-tRNA deacylase</fullName>
        <shortName evidence="2">DTD</shortName>
        <ecNumber evidence="2">3.1.1.96</ecNumber>
    </recommendedName>
    <alternativeName>
        <fullName evidence="2">Gly-tRNA(Ala) deacylase</fullName>
        <ecNumber evidence="2">3.1.1.-</ecNumber>
    </alternativeName>
</protein>
<dbReference type="RefSeq" id="WP_330432691.1">
    <property type="nucleotide sequence ID" value="NZ_JAZDUF010000003.1"/>
</dbReference>
<feature type="short sequence motif" description="Gly-cisPro motif, important for rejection of L-amino acids" evidence="2">
    <location>
        <begin position="141"/>
        <end position="142"/>
    </location>
</feature>
<keyword evidence="2 3" id="KW-0378">Hydrolase</keyword>
<keyword evidence="4" id="KW-1185">Reference proteome</keyword>
<comment type="catalytic activity">
    <reaction evidence="2">
        <text>a D-aminoacyl-tRNA + H2O = a tRNA + a D-alpha-amino acid + H(+)</text>
        <dbReference type="Rhea" id="RHEA:13953"/>
        <dbReference type="Rhea" id="RHEA-COMP:10123"/>
        <dbReference type="Rhea" id="RHEA-COMP:10124"/>
        <dbReference type="ChEBI" id="CHEBI:15377"/>
        <dbReference type="ChEBI" id="CHEBI:15378"/>
        <dbReference type="ChEBI" id="CHEBI:59871"/>
        <dbReference type="ChEBI" id="CHEBI:78442"/>
        <dbReference type="ChEBI" id="CHEBI:79333"/>
        <dbReference type="EC" id="3.1.1.96"/>
    </reaction>
</comment>
<evidence type="ECO:0000256" key="1">
    <source>
        <dbReference type="ARBA" id="ARBA00009673"/>
    </source>
</evidence>
<dbReference type="EC" id="3.1.1.-" evidence="2"/>